<dbReference type="AlphaFoldDB" id="A0A8J1JBW0"/>
<feature type="transmembrane region" description="Helical" evidence="2">
    <location>
        <begin position="196"/>
        <end position="219"/>
    </location>
</feature>
<evidence type="ECO:0000256" key="1">
    <source>
        <dbReference type="SAM" id="MobiDB-lite"/>
    </source>
</evidence>
<keyword evidence="4" id="KW-1185">Reference proteome</keyword>
<keyword evidence="2" id="KW-1133">Transmembrane helix</keyword>
<accession>A0A8J1JBW0</accession>
<dbReference type="Pfam" id="PF01390">
    <property type="entry name" value="SEA"/>
    <property type="match status" value="1"/>
</dbReference>
<dbReference type="Gene3D" id="3.30.70.960">
    <property type="entry name" value="SEA domain"/>
    <property type="match status" value="1"/>
</dbReference>
<dbReference type="AGR" id="Xenbase:XB-GENE-29082627"/>
<dbReference type="SUPFAM" id="SSF82671">
    <property type="entry name" value="SEA domain"/>
    <property type="match status" value="1"/>
</dbReference>
<name>A0A8J1JBW0_XENTR</name>
<dbReference type="Xenbase" id="XB-GENE-29082627">
    <property type="gene designation" value="LOC100495232"/>
</dbReference>
<keyword evidence="2" id="KW-0812">Transmembrane</keyword>
<dbReference type="InterPro" id="IPR000082">
    <property type="entry name" value="SEA_dom"/>
</dbReference>
<dbReference type="InterPro" id="IPR036364">
    <property type="entry name" value="SEA_dom_sf"/>
</dbReference>
<dbReference type="InterPro" id="IPR053311">
    <property type="entry name" value="Mucosal_Integrity_Assoc"/>
</dbReference>
<sequence>MKITNKEFDSSMEDNSSLAFKQFEEEFKAQMKSIYSNVSNYKDVIIRSLSKGSIVVDYEIILEMEYNLEVDVNESYAEIFKIVQEELLSRATLNCSDENGSFCFQELDIKEVPVPTAKELCMELIEPGYKDFFTAKLTPNGLFCISHCEEESEKYYNCNSGDCKLEKTGPECFCPKTDIYLYTTSRCKGRILKAGLYGGVGAGMAVLAIIILTVGILLCKSKQPRKRDPFSKDQEGKWYEDDDEWGVSQGFNKPGSEPGDNDNYKNGMTKYENFRPALENVDTRIPVKIQRPTVARR</sequence>
<evidence type="ECO:0000313" key="5">
    <source>
        <dbReference type="RefSeq" id="XP_031755359.1"/>
    </source>
</evidence>
<feature type="region of interest" description="Disordered" evidence="1">
    <location>
        <begin position="225"/>
        <end position="268"/>
    </location>
</feature>
<protein>
    <submittedName>
        <fullName evidence="5">Mucin-3B</fullName>
    </submittedName>
</protein>
<dbReference type="OMA" id="QGETCEW"/>
<keyword evidence="2" id="KW-0472">Membrane</keyword>
<reference evidence="5" key="1">
    <citation type="submission" date="2025-08" db="UniProtKB">
        <authorList>
            <consortium name="RefSeq"/>
        </authorList>
    </citation>
    <scope>IDENTIFICATION</scope>
    <source>
        <strain evidence="5">Nigerian</strain>
        <tissue evidence="5">Liver and blood</tissue>
    </source>
</reference>
<dbReference type="KEGG" id="xtr:100495232"/>
<proteinExistence type="predicted"/>
<evidence type="ECO:0000313" key="4">
    <source>
        <dbReference type="Proteomes" id="UP000008143"/>
    </source>
</evidence>
<feature type="compositionally biased region" description="Basic and acidic residues" evidence="1">
    <location>
        <begin position="226"/>
        <end position="239"/>
    </location>
</feature>
<dbReference type="PROSITE" id="PS50024">
    <property type="entry name" value="SEA"/>
    <property type="match status" value="1"/>
</dbReference>
<dbReference type="GeneID" id="100495232"/>
<dbReference type="RefSeq" id="XP_031755359.1">
    <property type="nucleotide sequence ID" value="XM_031899499.1"/>
</dbReference>
<feature type="domain" description="SEA" evidence="3">
    <location>
        <begin position="1"/>
        <end position="109"/>
    </location>
</feature>
<dbReference type="Proteomes" id="UP000008143">
    <property type="component" value="Chromosome 3"/>
</dbReference>
<organism evidence="4 5">
    <name type="scientific">Xenopus tropicalis</name>
    <name type="common">Western clawed frog</name>
    <name type="synonym">Silurana tropicalis</name>
    <dbReference type="NCBI Taxonomy" id="8364"/>
    <lineage>
        <taxon>Eukaryota</taxon>
        <taxon>Metazoa</taxon>
        <taxon>Chordata</taxon>
        <taxon>Craniata</taxon>
        <taxon>Vertebrata</taxon>
        <taxon>Euteleostomi</taxon>
        <taxon>Amphibia</taxon>
        <taxon>Batrachia</taxon>
        <taxon>Anura</taxon>
        <taxon>Pipoidea</taxon>
        <taxon>Pipidae</taxon>
        <taxon>Xenopodinae</taxon>
        <taxon>Xenopus</taxon>
        <taxon>Silurana</taxon>
    </lineage>
</organism>
<dbReference type="PANTHER" id="PTHR37999:SF3">
    <property type="entry name" value="MUCIN-3B-LIKE"/>
    <property type="match status" value="1"/>
</dbReference>
<dbReference type="OrthoDB" id="7493297at2759"/>
<evidence type="ECO:0000313" key="6">
    <source>
        <dbReference type="Xenbase" id="XB-GENE-29082627"/>
    </source>
</evidence>
<dbReference type="PANTHER" id="PTHR37999">
    <property type="entry name" value="MUCIN-17"/>
    <property type="match status" value="1"/>
</dbReference>
<evidence type="ECO:0000256" key="2">
    <source>
        <dbReference type="SAM" id="Phobius"/>
    </source>
</evidence>
<evidence type="ECO:0000259" key="3">
    <source>
        <dbReference type="PROSITE" id="PS50024"/>
    </source>
</evidence>
<gene>
    <name evidence="5 6" type="primary">LOC100495232</name>
</gene>